<proteinExistence type="predicted"/>
<dbReference type="Proteomes" id="UP001442364">
    <property type="component" value="Unassembled WGS sequence"/>
</dbReference>
<evidence type="ECO:0000256" key="1">
    <source>
        <dbReference type="ARBA" id="ARBA00022500"/>
    </source>
</evidence>
<accession>A0ABV1BV10</accession>
<keyword evidence="4" id="KW-1185">Reference proteome</keyword>
<comment type="caution">
    <text evidence="3">The sequence shown here is derived from an EMBL/GenBank/DDBJ whole genome shotgun (WGS) entry which is preliminary data.</text>
</comment>
<gene>
    <name evidence="3" type="ORF">WMO14_06740</name>
</gene>
<evidence type="ECO:0000259" key="2">
    <source>
        <dbReference type="Pfam" id="PF13690"/>
    </source>
</evidence>
<evidence type="ECO:0000313" key="3">
    <source>
        <dbReference type="EMBL" id="MEQ2379573.1"/>
    </source>
</evidence>
<dbReference type="InterPro" id="IPR028051">
    <property type="entry name" value="CheX-like_dom"/>
</dbReference>
<sequence>MQDKMINKYIAKNHSGSVFTDNELQVIKDGNIDDMVTTFLDMNTEYYNKQMQSVLKVFTQFMSTEIELERIIYQKEFDGKFVGCQIMDGDIDVFLGIAGEDADLLCVASTFSQEDMNKFDADAYDAICELINIINGAYATKLSYEEIEVSLHPPVFYQDTQIKADNGMYVVTFNMKGHRFNLLMVADDKVKLNV</sequence>
<dbReference type="InterPro" id="IPR028976">
    <property type="entry name" value="CheC-like_sf"/>
</dbReference>
<keyword evidence="1" id="KW-0145">Chemotaxis</keyword>
<reference evidence="3 4" key="1">
    <citation type="submission" date="2024-03" db="EMBL/GenBank/DDBJ databases">
        <title>Human intestinal bacterial collection.</title>
        <authorList>
            <person name="Pauvert C."/>
            <person name="Hitch T.C.A."/>
            <person name="Clavel T."/>
        </authorList>
    </citation>
    <scope>NUCLEOTIDE SEQUENCE [LARGE SCALE GENOMIC DNA]</scope>
    <source>
        <strain evidence="3 4">CLA-AA-H255</strain>
    </source>
</reference>
<dbReference type="RefSeq" id="WP_022501563.1">
    <property type="nucleotide sequence ID" value="NZ_DAWCMB010000407.1"/>
</dbReference>
<dbReference type="SUPFAM" id="SSF103039">
    <property type="entry name" value="CheC-like"/>
    <property type="match status" value="1"/>
</dbReference>
<name>A0ABV1BV10_9FIRM</name>
<dbReference type="Gene3D" id="3.40.1550.10">
    <property type="entry name" value="CheC-like"/>
    <property type="match status" value="1"/>
</dbReference>
<evidence type="ECO:0000313" key="4">
    <source>
        <dbReference type="Proteomes" id="UP001442364"/>
    </source>
</evidence>
<feature type="domain" description="Chemotaxis phosphatase CheX-like" evidence="2">
    <location>
        <begin position="82"/>
        <end position="165"/>
    </location>
</feature>
<organism evidence="3 4">
    <name type="scientific">[Lactobacillus] rogosae</name>
    <dbReference type="NCBI Taxonomy" id="706562"/>
    <lineage>
        <taxon>Bacteria</taxon>
        <taxon>Bacillati</taxon>
        <taxon>Bacillota</taxon>
        <taxon>Clostridia</taxon>
        <taxon>Lachnospirales</taxon>
        <taxon>Lachnospiraceae</taxon>
        <taxon>Lachnospira</taxon>
    </lineage>
</organism>
<protein>
    <submittedName>
        <fullName evidence="3">Chemotaxis protein CheX</fullName>
    </submittedName>
</protein>
<dbReference type="Pfam" id="PF13690">
    <property type="entry name" value="CheX"/>
    <property type="match status" value="1"/>
</dbReference>
<dbReference type="EMBL" id="JBBMER010000004">
    <property type="protein sequence ID" value="MEQ2379573.1"/>
    <property type="molecule type" value="Genomic_DNA"/>
</dbReference>